<evidence type="ECO:0000313" key="3">
    <source>
        <dbReference type="Proteomes" id="UP000595636"/>
    </source>
</evidence>
<name>A0A7T7KTN0_9ACTN</name>
<gene>
    <name evidence="1" type="ORF">JEQ17_00095</name>
    <name evidence="2" type="ORF">JEQ17_47960</name>
</gene>
<sequence length="76" mass="8258">MGESLATQFLDADLETACPACGYLMWVRYSEVVAQTAVTCPCCYAHIWLVDETGSAQNAGDVVQQQIAQALKGLFR</sequence>
<evidence type="ECO:0000313" key="2">
    <source>
        <dbReference type="EMBL" id="QQM46380.1"/>
    </source>
</evidence>
<reference evidence="1 3" key="1">
    <citation type="submission" date="2020-12" db="EMBL/GenBank/DDBJ databases">
        <title>A novel species.</title>
        <authorList>
            <person name="Li K."/>
        </authorList>
    </citation>
    <scope>NUCLEOTIDE SEQUENCE [LARGE SCALE GENOMIC DNA]</scope>
    <source>
        <strain evidence="1 3">ZYC-3</strain>
    </source>
</reference>
<dbReference type="EMBL" id="CP066831">
    <property type="protein sequence ID" value="QQM38061.1"/>
    <property type="molecule type" value="Genomic_DNA"/>
</dbReference>
<keyword evidence="3" id="KW-1185">Reference proteome</keyword>
<proteinExistence type="predicted"/>
<dbReference type="RefSeq" id="WP_200393225.1">
    <property type="nucleotide sequence ID" value="NZ_CP066831.1"/>
</dbReference>
<organism evidence="1 3">
    <name type="scientific">Streptomyces liliifuscus</name>
    <dbReference type="NCBI Taxonomy" id="2797636"/>
    <lineage>
        <taxon>Bacteria</taxon>
        <taxon>Bacillati</taxon>
        <taxon>Actinomycetota</taxon>
        <taxon>Actinomycetes</taxon>
        <taxon>Kitasatosporales</taxon>
        <taxon>Streptomycetaceae</taxon>
        <taxon>Streptomyces</taxon>
    </lineage>
</organism>
<dbReference type="AlphaFoldDB" id="A0A7T7KTN0"/>
<dbReference type="KEGG" id="slf:JEQ17_47960"/>
<accession>A0A7T7KTN0</accession>
<evidence type="ECO:0000313" key="1">
    <source>
        <dbReference type="EMBL" id="QQM38061.1"/>
    </source>
</evidence>
<dbReference type="Proteomes" id="UP000595636">
    <property type="component" value="Chromosome"/>
</dbReference>
<dbReference type="EMBL" id="CP066831">
    <property type="protein sequence ID" value="QQM46380.1"/>
    <property type="molecule type" value="Genomic_DNA"/>
</dbReference>
<dbReference type="KEGG" id="slf:JEQ17_00095"/>
<protein>
    <submittedName>
        <fullName evidence="1">Uncharacterized protein</fullName>
    </submittedName>
</protein>